<sequence length="72" mass="7764">MGPVAVTKIYLMQAEVIISGPQIIVTSRIVRLVLILSAKVGTFSFVIKQENGLKRGIVGPHGVIYAYLSGDH</sequence>
<reference evidence="1 2" key="1">
    <citation type="submission" date="2018-05" db="EMBL/GenBank/DDBJ databases">
        <title>Legionella qingyii sp.nov., whole genome shotgun sequence.</title>
        <authorList>
            <person name="Wu H."/>
            <person name="Zhu Q."/>
            <person name="Hu C."/>
        </authorList>
    </citation>
    <scope>NUCLEOTIDE SEQUENCE [LARGE SCALE GENOMIC DNA]</scope>
    <source>
        <strain evidence="1 2">HEB18</strain>
    </source>
</reference>
<evidence type="ECO:0000313" key="1">
    <source>
        <dbReference type="EMBL" id="PWY54016.1"/>
    </source>
</evidence>
<evidence type="ECO:0000313" key="2">
    <source>
        <dbReference type="Proteomes" id="UP000247152"/>
    </source>
</evidence>
<protein>
    <submittedName>
        <fullName evidence="1">Uncharacterized protein</fullName>
    </submittedName>
</protein>
<dbReference type="Proteomes" id="UP000247152">
    <property type="component" value="Unassembled WGS sequence"/>
</dbReference>
<comment type="caution">
    <text evidence="1">The sequence shown here is derived from an EMBL/GenBank/DDBJ whole genome shotgun (WGS) entry which is preliminary data.</text>
</comment>
<name>A0A317TZY7_9GAMM</name>
<gene>
    <name evidence="1" type="ORF">DGG96_19125</name>
</gene>
<dbReference type="AlphaFoldDB" id="A0A317TZY7"/>
<accession>A0A317TZY7</accession>
<proteinExistence type="predicted"/>
<dbReference type="EMBL" id="QHJG01000048">
    <property type="protein sequence ID" value="PWY54016.1"/>
    <property type="molecule type" value="Genomic_DNA"/>
</dbReference>
<organism evidence="1 2">
    <name type="scientific">Legionella qingyii</name>
    <dbReference type="NCBI Taxonomy" id="2184757"/>
    <lineage>
        <taxon>Bacteria</taxon>
        <taxon>Pseudomonadati</taxon>
        <taxon>Pseudomonadota</taxon>
        <taxon>Gammaproteobacteria</taxon>
        <taxon>Legionellales</taxon>
        <taxon>Legionellaceae</taxon>
        <taxon>Legionella</taxon>
    </lineage>
</organism>